<dbReference type="HOGENOM" id="CLU_2168241_0_0_7"/>
<gene>
    <name evidence="2" type="ordered locus">MYSTI_01817</name>
</gene>
<sequence>MDLVVVSVADTDHRGQFVFPRSAWWTRASCPEPTRAASAPSASIPPVPARGGEGPPDADLAAHLLPPAPTRGQRPTGPSARALRPLKSSEALDQAGLEKQPSAPIGTVAP</sequence>
<feature type="compositionally biased region" description="Low complexity" evidence="1">
    <location>
        <begin position="31"/>
        <end position="42"/>
    </location>
</feature>
<dbReference type="EMBL" id="CP004025">
    <property type="protein sequence ID" value="AGC43149.1"/>
    <property type="molecule type" value="Genomic_DNA"/>
</dbReference>
<reference evidence="2 3" key="1">
    <citation type="journal article" date="2013" name="Genome Announc.">
        <title>Complete genome sequence of Myxococcus stipitatus strain DSM 14675, a fruiting myxobacterium.</title>
        <authorList>
            <person name="Huntley S."/>
            <person name="Kneip S."/>
            <person name="Treuner-Lange A."/>
            <person name="Sogaard-Andersen L."/>
        </authorList>
    </citation>
    <scope>NUCLEOTIDE SEQUENCE [LARGE SCALE GENOMIC DNA]</scope>
    <source>
        <strain evidence="3">DSM 14675 / JCM 12634 / Mx s8</strain>
    </source>
</reference>
<organism evidence="2 3">
    <name type="scientific">Myxococcus stipitatus (strain DSM 14675 / JCM 12634 / Mx s8)</name>
    <dbReference type="NCBI Taxonomy" id="1278073"/>
    <lineage>
        <taxon>Bacteria</taxon>
        <taxon>Pseudomonadati</taxon>
        <taxon>Myxococcota</taxon>
        <taxon>Myxococcia</taxon>
        <taxon>Myxococcales</taxon>
        <taxon>Cystobacterineae</taxon>
        <taxon>Myxococcaceae</taxon>
        <taxon>Myxococcus</taxon>
    </lineage>
</organism>
<evidence type="ECO:0000313" key="2">
    <source>
        <dbReference type="EMBL" id="AGC43149.1"/>
    </source>
</evidence>
<dbReference type="KEGG" id="msd:MYSTI_01817"/>
<feature type="compositionally biased region" description="Low complexity" evidence="1">
    <location>
        <begin position="55"/>
        <end position="65"/>
    </location>
</feature>
<feature type="region of interest" description="Disordered" evidence="1">
    <location>
        <begin position="31"/>
        <end position="110"/>
    </location>
</feature>
<name>L7U9K6_MYXSD</name>
<accession>L7U9K6</accession>
<proteinExistence type="predicted"/>
<protein>
    <submittedName>
        <fullName evidence="2">Uncharacterized protein</fullName>
    </submittedName>
</protein>
<dbReference type="Proteomes" id="UP000011131">
    <property type="component" value="Chromosome"/>
</dbReference>
<evidence type="ECO:0000313" key="3">
    <source>
        <dbReference type="Proteomes" id="UP000011131"/>
    </source>
</evidence>
<keyword evidence="3" id="KW-1185">Reference proteome</keyword>
<dbReference type="STRING" id="1278073.MYSTI_01817"/>
<dbReference type="AlphaFoldDB" id="L7U9K6"/>
<evidence type="ECO:0000256" key="1">
    <source>
        <dbReference type="SAM" id="MobiDB-lite"/>
    </source>
</evidence>